<dbReference type="KEGG" id="nja:NSJP_1196"/>
<evidence type="ECO:0008006" key="4">
    <source>
        <dbReference type="Google" id="ProtNLM"/>
    </source>
</evidence>
<evidence type="ECO:0000256" key="1">
    <source>
        <dbReference type="SAM" id="Phobius"/>
    </source>
</evidence>
<dbReference type="STRING" id="1325564.NSJP_1196"/>
<dbReference type="AlphaFoldDB" id="A0A1W1I2Y6"/>
<reference evidence="2 3" key="1">
    <citation type="submission" date="2017-03" db="EMBL/GenBank/DDBJ databases">
        <authorList>
            <person name="Afonso C.L."/>
            <person name="Miller P.J."/>
            <person name="Scott M.A."/>
            <person name="Spackman E."/>
            <person name="Goraichik I."/>
            <person name="Dimitrov K.M."/>
            <person name="Suarez D.L."/>
            <person name="Swayne D.E."/>
        </authorList>
    </citation>
    <scope>NUCLEOTIDE SEQUENCE [LARGE SCALE GENOMIC DNA]</scope>
    <source>
        <strain evidence="2">Genome sequencing of Nitrospira japonica strain NJ11</strain>
    </source>
</reference>
<keyword evidence="1" id="KW-0472">Membrane</keyword>
<dbReference type="Proteomes" id="UP000192042">
    <property type="component" value="Chromosome I"/>
</dbReference>
<evidence type="ECO:0000313" key="3">
    <source>
        <dbReference type="Proteomes" id="UP000192042"/>
    </source>
</evidence>
<dbReference type="InterPro" id="IPR008023">
    <property type="entry name" value="DUF748"/>
</dbReference>
<dbReference type="RefSeq" id="WP_080885916.1">
    <property type="nucleotide sequence ID" value="NZ_LT828648.1"/>
</dbReference>
<gene>
    <name evidence="2" type="ORF">NSJP_1196</name>
</gene>
<dbReference type="OrthoDB" id="9771783at2"/>
<feature type="transmembrane region" description="Helical" evidence="1">
    <location>
        <begin position="12"/>
        <end position="32"/>
    </location>
</feature>
<keyword evidence="1" id="KW-1133">Transmembrane helix</keyword>
<keyword evidence="1" id="KW-0812">Transmembrane</keyword>
<protein>
    <recommendedName>
        <fullName evidence="4">AsmA domain-containing protein</fullName>
    </recommendedName>
</protein>
<name>A0A1W1I2Y6_9BACT</name>
<evidence type="ECO:0000313" key="2">
    <source>
        <dbReference type="EMBL" id="SLM47368.1"/>
    </source>
</evidence>
<sequence length="528" mass="58573">MTVPAERRHAWHFIGAGLGLLLALGILAAFLVDEPLRQWTERTVNDRIKGYHVTIGGLAVHPLTLSVDLHEVLVRQDIHPDPPIAAMPRITADARLSPLLSGKLAAAVRIDQPVFSATKQQVNGALRRFNKPLVQEGTDGWQEQLRETIAFEAALYLTNGHFAYDEGKPDSVPVRIQRFDLEVVNLTNRPADGDTRPSALRLSALLPDESHIELTGRADLLTKPLPAVEADLKIRHLELKNFLPVVQRYNLQVRAGALDLTGRIEHSNRATIVSIEELLLDRARIDYVHSAATSRAEKRRAKKVVDKAAEVHRDPSVKVLVVHGTVQNSEMGFVNQATSPDYRLYISEMNLEMDNFSNRLEEGAGTVKVTGKFMGSGPTVMKGIFRPEKPNPDFDLDVKITKTRVVAFNDMLRAYGDADTKAGTFAFFSELSVKNKRIEGYVKPLLKDVEVYDPAQDKDKALTRKIYEAVVGEVLGLMENTPRDEVVTVTDLSGPVENPQASTWQVVQKLVQNAFFNAILPGFEHGTG</sequence>
<accession>A0A1W1I2Y6</accession>
<keyword evidence="3" id="KW-1185">Reference proteome</keyword>
<proteinExistence type="predicted"/>
<dbReference type="EMBL" id="LT828648">
    <property type="protein sequence ID" value="SLM47368.1"/>
    <property type="molecule type" value="Genomic_DNA"/>
</dbReference>
<dbReference type="Pfam" id="PF05359">
    <property type="entry name" value="DUF748"/>
    <property type="match status" value="1"/>
</dbReference>
<organism evidence="2 3">
    <name type="scientific">Nitrospira japonica</name>
    <dbReference type="NCBI Taxonomy" id="1325564"/>
    <lineage>
        <taxon>Bacteria</taxon>
        <taxon>Pseudomonadati</taxon>
        <taxon>Nitrospirota</taxon>
        <taxon>Nitrospiria</taxon>
        <taxon>Nitrospirales</taxon>
        <taxon>Nitrospiraceae</taxon>
        <taxon>Nitrospira</taxon>
    </lineage>
</organism>